<dbReference type="Gene3D" id="3.40.50.720">
    <property type="entry name" value="NAD(P)-binding Rossmann-like Domain"/>
    <property type="match status" value="1"/>
</dbReference>
<dbReference type="SUPFAM" id="SSF51735">
    <property type="entry name" value="NAD(P)-binding Rossmann-fold domains"/>
    <property type="match status" value="1"/>
</dbReference>
<dbReference type="SUPFAM" id="SSF50129">
    <property type="entry name" value="GroES-like"/>
    <property type="match status" value="1"/>
</dbReference>
<dbReference type="PANTHER" id="PTHR43677">
    <property type="entry name" value="SHORT-CHAIN DEHYDROGENASE/REDUCTASE"/>
    <property type="match status" value="1"/>
</dbReference>
<evidence type="ECO:0000313" key="3">
    <source>
        <dbReference type="Proteomes" id="UP001515480"/>
    </source>
</evidence>
<dbReference type="InterPro" id="IPR013154">
    <property type="entry name" value="ADH-like_N"/>
</dbReference>
<dbReference type="Gene3D" id="3.90.180.10">
    <property type="entry name" value="Medium-chain alcohol dehydrogenases, catalytic domain"/>
    <property type="match status" value="1"/>
</dbReference>
<sequence length="478" mass="51412">MDALCVALTGQPALVVLHQLQAIAANLLSWALVVLGLRRTSLTLERPKDAAAVLILSPGGFERFSLQPFQSTEVATVGYNVTHGVQRLPGCKSLARLDAFPADCAVVRVRAFSINFADVCIRWGLYESAIKYVGYPICPGFDFSGVVERAGKDSSLDVGVEVVGITFFGAYSERVLVPSRQLFAVPQGLSIAQAAAFPGVAGTALHALALAGFWPSPPDTSNRAVLIHSAAGGVGGMLVQMAKALGCDPIVAVVGAAHKVEPCRAAGATHVIDKSSVSLWEPAAHAAPRGFAAIFDANGVETLAASYAALAQSGTLVVYGFHTNLPSTAMLSPAAWVRMAAGLWRMPRFDPMDLTLSSKRVAGFNLSFFSEETTLMQRYMQQISRWFEDGSLTLARVQTFSMEEVPRAHEAIQSGQSIGKLVCLTPNYWVHGDRGMPFSLAQASRRLIIWPNERKPCVWHLSRMHETSLNCFTRALEP</sequence>
<accession>A0AB34JD52</accession>
<comment type="caution">
    <text evidence="2">The sequence shown here is derived from an EMBL/GenBank/DDBJ whole genome shotgun (WGS) entry which is preliminary data.</text>
</comment>
<organism evidence="2 3">
    <name type="scientific">Prymnesium parvum</name>
    <name type="common">Toxic golden alga</name>
    <dbReference type="NCBI Taxonomy" id="97485"/>
    <lineage>
        <taxon>Eukaryota</taxon>
        <taxon>Haptista</taxon>
        <taxon>Haptophyta</taxon>
        <taxon>Prymnesiophyceae</taxon>
        <taxon>Prymnesiales</taxon>
        <taxon>Prymnesiaceae</taxon>
        <taxon>Prymnesium</taxon>
    </lineage>
</organism>
<evidence type="ECO:0000259" key="1">
    <source>
        <dbReference type="SMART" id="SM00829"/>
    </source>
</evidence>
<dbReference type="GO" id="GO:0016491">
    <property type="term" value="F:oxidoreductase activity"/>
    <property type="evidence" value="ECO:0007669"/>
    <property type="project" value="InterPro"/>
</dbReference>
<dbReference type="InterPro" id="IPR020843">
    <property type="entry name" value="ER"/>
</dbReference>
<evidence type="ECO:0000313" key="2">
    <source>
        <dbReference type="EMBL" id="KAL1519679.1"/>
    </source>
</evidence>
<gene>
    <name evidence="2" type="ORF">AB1Y20_023189</name>
</gene>
<proteinExistence type="predicted"/>
<dbReference type="Proteomes" id="UP001515480">
    <property type="component" value="Unassembled WGS sequence"/>
</dbReference>
<dbReference type="GO" id="GO:0005739">
    <property type="term" value="C:mitochondrion"/>
    <property type="evidence" value="ECO:0007669"/>
    <property type="project" value="TreeGrafter"/>
</dbReference>
<reference evidence="2 3" key="1">
    <citation type="journal article" date="2024" name="Science">
        <title>Giant polyketide synthase enzymes in the biosynthesis of giant marine polyether toxins.</title>
        <authorList>
            <person name="Fallon T.R."/>
            <person name="Shende V.V."/>
            <person name="Wierzbicki I.H."/>
            <person name="Pendleton A.L."/>
            <person name="Watervoot N.F."/>
            <person name="Auber R.P."/>
            <person name="Gonzalez D.J."/>
            <person name="Wisecaver J.H."/>
            <person name="Moore B.S."/>
        </authorList>
    </citation>
    <scope>NUCLEOTIDE SEQUENCE [LARGE SCALE GENOMIC DNA]</scope>
    <source>
        <strain evidence="2 3">12B1</strain>
    </source>
</reference>
<protein>
    <recommendedName>
        <fullName evidence="1">Enoyl reductase (ER) domain-containing protein</fullName>
    </recommendedName>
</protein>
<dbReference type="SMART" id="SM00829">
    <property type="entry name" value="PKS_ER"/>
    <property type="match status" value="1"/>
</dbReference>
<dbReference type="InterPro" id="IPR013149">
    <property type="entry name" value="ADH-like_C"/>
</dbReference>
<dbReference type="InterPro" id="IPR036291">
    <property type="entry name" value="NAD(P)-bd_dom_sf"/>
</dbReference>
<keyword evidence="3" id="KW-1185">Reference proteome</keyword>
<name>A0AB34JD52_PRYPA</name>
<dbReference type="Pfam" id="PF08240">
    <property type="entry name" value="ADH_N"/>
    <property type="match status" value="1"/>
</dbReference>
<dbReference type="PANTHER" id="PTHR43677:SF4">
    <property type="entry name" value="QUINONE OXIDOREDUCTASE-LIKE PROTEIN 2"/>
    <property type="match status" value="1"/>
</dbReference>
<dbReference type="InterPro" id="IPR011032">
    <property type="entry name" value="GroES-like_sf"/>
</dbReference>
<dbReference type="AlphaFoldDB" id="A0AB34JD52"/>
<dbReference type="InterPro" id="IPR051397">
    <property type="entry name" value="Zn-ADH-like_protein"/>
</dbReference>
<dbReference type="Pfam" id="PF00107">
    <property type="entry name" value="ADH_zinc_N"/>
    <property type="match status" value="1"/>
</dbReference>
<feature type="domain" description="Enoyl reductase (ER)" evidence="1">
    <location>
        <begin position="90"/>
        <end position="423"/>
    </location>
</feature>
<dbReference type="EMBL" id="JBGBPQ010000009">
    <property type="protein sequence ID" value="KAL1519679.1"/>
    <property type="molecule type" value="Genomic_DNA"/>
</dbReference>